<evidence type="ECO:0000256" key="1">
    <source>
        <dbReference type="SAM" id="MobiDB-lite"/>
    </source>
</evidence>
<sequence>MTVSWFGVRLVLYAAVPDRSKLPAVRELKSAGPPAAGGTTHSPTPSPSVETRNDSEPALQSWTDDQGLLNYLSTVPTDGGWAKIQWNREEVTILDSLPEAGYESHVTRQNPTRIEITFVSGGKSTEITAWWSNNAPKLDVDNGDG</sequence>
<dbReference type="Proteomes" id="UP000317982">
    <property type="component" value="Unassembled WGS sequence"/>
</dbReference>
<dbReference type="EMBL" id="VIRS01000006">
    <property type="protein sequence ID" value="TQS44965.1"/>
    <property type="molecule type" value="Genomic_DNA"/>
</dbReference>
<gene>
    <name evidence="2" type="ORF">FL583_10680</name>
</gene>
<dbReference type="OrthoDB" id="262615at2"/>
<organism evidence="2 3">
    <name type="scientific">Cryptosporangium phraense</name>
    <dbReference type="NCBI Taxonomy" id="2593070"/>
    <lineage>
        <taxon>Bacteria</taxon>
        <taxon>Bacillati</taxon>
        <taxon>Actinomycetota</taxon>
        <taxon>Actinomycetes</taxon>
        <taxon>Cryptosporangiales</taxon>
        <taxon>Cryptosporangiaceae</taxon>
        <taxon>Cryptosporangium</taxon>
    </lineage>
</organism>
<evidence type="ECO:0000313" key="3">
    <source>
        <dbReference type="Proteomes" id="UP000317982"/>
    </source>
</evidence>
<accession>A0A545AWI1</accession>
<feature type="region of interest" description="Disordered" evidence="1">
    <location>
        <begin position="29"/>
        <end position="60"/>
    </location>
</feature>
<proteinExistence type="predicted"/>
<keyword evidence="3" id="KW-1185">Reference proteome</keyword>
<feature type="compositionally biased region" description="Polar residues" evidence="1">
    <location>
        <begin position="39"/>
        <end position="50"/>
    </location>
</feature>
<dbReference type="AlphaFoldDB" id="A0A545AWI1"/>
<protein>
    <submittedName>
        <fullName evidence="2">Uncharacterized protein</fullName>
    </submittedName>
</protein>
<comment type="caution">
    <text evidence="2">The sequence shown here is derived from an EMBL/GenBank/DDBJ whole genome shotgun (WGS) entry which is preliminary data.</text>
</comment>
<dbReference type="InParanoid" id="A0A545AWI1"/>
<evidence type="ECO:0000313" key="2">
    <source>
        <dbReference type="EMBL" id="TQS44965.1"/>
    </source>
</evidence>
<dbReference type="RefSeq" id="WP_142704414.1">
    <property type="nucleotide sequence ID" value="NZ_VIRS01000006.1"/>
</dbReference>
<reference evidence="2 3" key="1">
    <citation type="submission" date="2019-07" db="EMBL/GenBank/DDBJ databases">
        <title>Cryptosporangium phraense sp. nov., isolated from plant litter.</title>
        <authorList>
            <person name="Suriyachadkun C."/>
        </authorList>
    </citation>
    <scope>NUCLEOTIDE SEQUENCE [LARGE SCALE GENOMIC DNA]</scope>
    <source>
        <strain evidence="2 3">A-T 5661</strain>
    </source>
</reference>
<name>A0A545AWI1_9ACTN</name>